<reference evidence="1 2" key="1">
    <citation type="submission" date="2024-03" db="EMBL/GenBank/DDBJ databases">
        <title>Complete genome sequence of the green alga Chloropicon roscoffensis RCC1871.</title>
        <authorList>
            <person name="Lemieux C."/>
            <person name="Pombert J.-F."/>
            <person name="Otis C."/>
            <person name="Turmel M."/>
        </authorList>
    </citation>
    <scope>NUCLEOTIDE SEQUENCE [LARGE SCALE GENOMIC DNA]</scope>
    <source>
        <strain evidence="1 2">RCC1871</strain>
    </source>
</reference>
<dbReference type="Proteomes" id="UP001472866">
    <property type="component" value="Chromosome 02"/>
</dbReference>
<keyword evidence="2" id="KW-1185">Reference proteome</keyword>
<dbReference type="EMBL" id="CP151502">
    <property type="protein sequence ID" value="WZN59467.1"/>
    <property type="molecule type" value="Genomic_DNA"/>
</dbReference>
<gene>
    <name evidence="1" type="ORF">HKI87_02g09930</name>
</gene>
<dbReference type="AlphaFoldDB" id="A0AAX4NZI4"/>
<accession>A0AAX4NZI4</accession>
<protein>
    <submittedName>
        <fullName evidence="1">Uncharacterized protein</fullName>
    </submittedName>
</protein>
<name>A0AAX4NZI4_9CHLO</name>
<proteinExistence type="predicted"/>
<evidence type="ECO:0000313" key="1">
    <source>
        <dbReference type="EMBL" id="WZN59467.1"/>
    </source>
</evidence>
<evidence type="ECO:0000313" key="2">
    <source>
        <dbReference type="Proteomes" id="UP001472866"/>
    </source>
</evidence>
<sequence>MEGSEDHHQAEHGVRRSAPWVDSADLPNLLMMTTSHGRPSPRQSIRPPFSARLSADAAITVEDFGTLAEVSAPLGEENMDGVSTRELAPLGFSSSLLRPRGGGTPLLAMTIERGQSSRCCDFKVRALGETKEAVASTAAGAWARACPRDLRNLCGLKAFGLLEGPSLEGLAGQAAILTACGELAGEFQGFGWWSRLLVGMAAARGAETLKRKGKGKKRHKGITDRRPESRLKLRSLKKLIRTHTLGTWRGSTQDG</sequence>
<organism evidence="1 2">
    <name type="scientific">Chloropicon roscoffensis</name>
    <dbReference type="NCBI Taxonomy" id="1461544"/>
    <lineage>
        <taxon>Eukaryota</taxon>
        <taxon>Viridiplantae</taxon>
        <taxon>Chlorophyta</taxon>
        <taxon>Chloropicophyceae</taxon>
        <taxon>Chloropicales</taxon>
        <taxon>Chloropicaceae</taxon>
        <taxon>Chloropicon</taxon>
    </lineage>
</organism>